<dbReference type="InterPro" id="IPR050484">
    <property type="entry name" value="Transf_Hexapept/Carb_Anhydrase"/>
</dbReference>
<dbReference type="SUPFAM" id="SSF51161">
    <property type="entry name" value="Trimeric LpxA-like enzymes"/>
    <property type="match status" value="1"/>
</dbReference>
<organism evidence="1 2">
    <name type="scientific">Leucobacter iarius</name>
    <dbReference type="NCBI Taxonomy" id="333963"/>
    <lineage>
        <taxon>Bacteria</taxon>
        <taxon>Bacillati</taxon>
        <taxon>Actinomycetota</taxon>
        <taxon>Actinomycetes</taxon>
        <taxon>Micrococcales</taxon>
        <taxon>Microbacteriaceae</taxon>
        <taxon>Leucobacter</taxon>
    </lineage>
</organism>
<keyword evidence="2" id="KW-1185">Reference proteome</keyword>
<dbReference type="RefSeq" id="WP_344032043.1">
    <property type="nucleotide sequence ID" value="NZ_BAAAOB010000002.1"/>
</dbReference>
<dbReference type="Pfam" id="PF00132">
    <property type="entry name" value="Hexapep"/>
    <property type="match status" value="2"/>
</dbReference>
<gene>
    <name evidence="1" type="ORF">GCM10009768_20790</name>
</gene>
<dbReference type="InterPro" id="IPR001451">
    <property type="entry name" value="Hexapep"/>
</dbReference>
<name>A0ABN2LKD1_9MICO</name>
<dbReference type="Proteomes" id="UP001500851">
    <property type="component" value="Unassembled WGS sequence"/>
</dbReference>
<dbReference type="InterPro" id="IPR011004">
    <property type="entry name" value="Trimer_LpxA-like_sf"/>
</dbReference>
<dbReference type="CDD" id="cd04645">
    <property type="entry name" value="LbH_gamma_CA_like"/>
    <property type="match status" value="1"/>
</dbReference>
<reference evidence="1 2" key="1">
    <citation type="journal article" date="2019" name="Int. J. Syst. Evol. Microbiol.">
        <title>The Global Catalogue of Microorganisms (GCM) 10K type strain sequencing project: providing services to taxonomists for standard genome sequencing and annotation.</title>
        <authorList>
            <consortium name="The Broad Institute Genomics Platform"/>
            <consortium name="The Broad Institute Genome Sequencing Center for Infectious Disease"/>
            <person name="Wu L."/>
            <person name="Ma J."/>
        </authorList>
    </citation>
    <scope>NUCLEOTIDE SEQUENCE [LARGE SCALE GENOMIC DNA]</scope>
    <source>
        <strain evidence="1 2">JCM 14736</strain>
    </source>
</reference>
<dbReference type="PANTHER" id="PTHR13061:SF29">
    <property type="entry name" value="GAMMA CARBONIC ANHYDRASE-LIKE 1, MITOCHONDRIAL-RELATED"/>
    <property type="match status" value="1"/>
</dbReference>
<accession>A0ABN2LKD1</accession>
<proteinExistence type="predicted"/>
<evidence type="ECO:0000313" key="1">
    <source>
        <dbReference type="EMBL" id="GAA1791652.1"/>
    </source>
</evidence>
<dbReference type="Gene3D" id="2.160.10.10">
    <property type="entry name" value="Hexapeptide repeat proteins"/>
    <property type="match status" value="1"/>
</dbReference>
<protein>
    <submittedName>
        <fullName evidence="1">Gamma carbonic anhydrase family protein</fullName>
    </submittedName>
</protein>
<comment type="caution">
    <text evidence="1">The sequence shown here is derived from an EMBL/GenBank/DDBJ whole genome shotgun (WGS) entry which is preliminary data.</text>
</comment>
<sequence>MSSVERTGTVIALDPERAPRIHDSAWIAPGAVVVGAVTLGPGSSVWYNAVLRGDSNSISVGRDSNFQDGVAVHTEAAHGAVIGDRVSVGHNAVVHAATVEDGCLIGMNATVLSGAVVGEGSLVAAGALVPQGRIIPPNSLVAGVPARVVRELTAAERESVRRNAEIYIGHTAAHRAAVDAPLAAPGNPAARAE</sequence>
<dbReference type="PANTHER" id="PTHR13061">
    <property type="entry name" value="DYNACTIN SUBUNIT P25"/>
    <property type="match status" value="1"/>
</dbReference>
<dbReference type="InterPro" id="IPR047324">
    <property type="entry name" value="LbH_gamma_CA-like"/>
</dbReference>
<evidence type="ECO:0000313" key="2">
    <source>
        <dbReference type="Proteomes" id="UP001500851"/>
    </source>
</evidence>
<dbReference type="EMBL" id="BAAAOB010000002">
    <property type="protein sequence ID" value="GAA1791652.1"/>
    <property type="molecule type" value="Genomic_DNA"/>
</dbReference>